<evidence type="ECO:0000259" key="1">
    <source>
        <dbReference type="PROSITE" id="PS50878"/>
    </source>
</evidence>
<evidence type="ECO:0000313" key="3">
    <source>
        <dbReference type="Proteomes" id="UP001168821"/>
    </source>
</evidence>
<evidence type="ECO:0000313" key="2">
    <source>
        <dbReference type="EMBL" id="KAJ3655441.1"/>
    </source>
</evidence>
<dbReference type="PANTHER" id="PTHR37557:SF4">
    <property type="entry name" value="CCHC-TYPE DOMAIN-CONTAINING PROTEIN"/>
    <property type="match status" value="1"/>
</dbReference>
<reference evidence="2" key="1">
    <citation type="journal article" date="2023" name="G3 (Bethesda)">
        <title>Whole genome assemblies of Zophobas morio and Tenebrio molitor.</title>
        <authorList>
            <person name="Kaur S."/>
            <person name="Stinson S.A."/>
            <person name="diCenzo G.C."/>
        </authorList>
    </citation>
    <scope>NUCLEOTIDE SEQUENCE</scope>
    <source>
        <strain evidence="2">QUZm001</strain>
    </source>
</reference>
<dbReference type="PROSITE" id="PS50878">
    <property type="entry name" value="RT_POL"/>
    <property type="match status" value="1"/>
</dbReference>
<dbReference type="SUPFAM" id="SSF56672">
    <property type="entry name" value="DNA/RNA polymerases"/>
    <property type="match status" value="1"/>
</dbReference>
<protein>
    <recommendedName>
        <fullName evidence="1">Reverse transcriptase domain-containing protein</fullName>
    </recommendedName>
</protein>
<proteinExistence type="predicted"/>
<dbReference type="InterPro" id="IPR043502">
    <property type="entry name" value="DNA/RNA_pol_sf"/>
</dbReference>
<sequence>MSPLLFNIVLDELVGKLSNISEGCSMGDGVNCSVMAFADDLVLLAETERSLQRSINISTEFFTHRGMAVNPSKCYALIKHNINGAVVPLTNSSITIQGRQVTHVSDVNPIRYLGHQFGSQGQMKPCLSNYPVWLQRLVALPLKPDQKFSLLKTYLLPRIMHSLMGTKVTKEVLGTLDKMNRHYTKKILHLHLHTSKELIHAPIREGGLAVCQLTVSVPQILLSRLSRLQSREAVDPVVAAMLTSRRVFDFRVRLQKMVSQFPAGGHRELMEKGVFSKGLTCANQDSASRYWIGTRPAKWSAGDWVRAVHLRTTNLPTVGIPSNPVELRGCRGGCGAMETVCHILQKCPVAHDERIQRHDAVVKKIAAHCVREGWRVDEEPRVRHDDGTLYKPDLVIFKTEARAVVADAQVSWETGSSMQEVWNKKKAVYGNAKFLGAARKKWPNTHFTFLPVILGARGIWPSCNSPTETELNIKPPLKRSCVASTLKWGCSAHKTFMRRIWKLPASQRFRQGSDWGVPANP</sequence>
<organism evidence="2 3">
    <name type="scientific">Zophobas morio</name>
    <dbReference type="NCBI Taxonomy" id="2755281"/>
    <lineage>
        <taxon>Eukaryota</taxon>
        <taxon>Metazoa</taxon>
        <taxon>Ecdysozoa</taxon>
        <taxon>Arthropoda</taxon>
        <taxon>Hexapoda</taxon>
        <taxon>Insecta</taxon>
        <taxon>Pterygota</taxon>
        <taxon>Neoptera</taxon>
        <taxon>Endopterygota</taxon>
        <taxon>Coleoptera</taxon>
        <taxon>Polyphaga</taxon>
        <taxon>Cucujiformia</taxon>
        <taxon>Tenebrionidae</taxon>
        <taxon>Zophobas</taxon>
    </lineage>
</organism>
<gene>
    <name evidence="2" type="ORF">Zmor_014573</name>
</gene>
<keyword evidence="3" id="KW-1185">Reference proteome</keyword>
<dbReference type="Pfam" id="PF00078">
    <property type="entry name" value="RVT_1"/>
    <property type="match status" value="1"/>
</dbReference>
<accession>A0AA38IHL9</accession>
<dbReference type="AlphaFoldDB" id="A0AA38IHL9"/>
<dbReference type="GO" id="GO:0071897">
    <property type="term" value="P:DNA biosynthetic process"/>
    <property type="evidence" value="ECO:0007669"/>
    <property type="project" value="UniProtKB-ARBA"/>
</dbReference>
<dbReference type="InterPro" id="IPR000477">
    <property type="entry name" value="RT_dom"/>
</dbReference>
<comment type="caution">
    <text evidence="2">The sequence shown here is derived from an EMBL/GenBank/DDBJ whole genome shotgun (WGS) entry which is preliminary data.</text>
</comment>
<dbReference type="PANTHER" id="PTHR37557">
    <property type="entry name" value="115 KDA PROTEIN IN TYPE-1 RETROTRANSPOSABLE ELEMENT R1DM-LIKE PROTEIN-RELATED-RELATED"/>
    <property type="match status" value="1"/>
</dbReference>
<dbReference type="Proteomes" id="UP001168821">
    <property type="component" value="Unassembled WGS sequence"/>
</dbReference>
<name>A0AA38IHL9_9CUCU</name>
<feature type="domain" description="Reverse transcriptase" evidence="1">
    <location>
        <begin position="1"/>
        <end position="117"/>
    </location>
</feature>
<dbReference type="EMBL" id="JALNTZ010000004">
    <property type="protein sequence ID" value="KAJ3655441.1"/>
    <property type="molecule type" value="Genomic_DNA"/>
</dbReference>